<reference evidence="2" key="1">
    <citation type="journal article" date="2015" name="Nature">
        <title>Complex archaea that bridge the gap between prokaryotes and eukaryotes.</title>
        <authorList>
            <person name="Spang A."/>
            <person name="Saw J.H."/>
            <person name="Jorgensen S.L."/>
            <person name="Zaremba-Niedzwiedzka K."/>
            <person name="Martijn J."/>
            <person name="Lind A.E."/>
            <person name="van Eijk R."/>
            <person name="Schleper C."/>
            <person name="Guy L."/>
            <person name="Ettema T.J."/>
        </authorList>
    </citation>
    <scope>NUCLEOTIDE SEQUENCE</scope>
</reference>
<accession>A0A0F9NWS8</accession>
<sequence length="69" mass="7700">MNPLEQLLFDNANEQNTRHGILLGKEVVAIEEAIMIGRKVDEMYASRNEEVVSDDDSTAYQGPVWPPGP</sequence>
<comment type="caution">
    <text evidence="2">The sequence shown here is derived from an EMBL/GenBank/DDBJ whole genome shotgun (WGS) entry which is preliminary data.</text>
</comment>
<evidence type="ECO:0000256" key="1">
    <source>
        <dbReference type="SAM" id="MobiDB-lite"/>
    </source>
</evidence>
<gene>
    <name evidence="2" type="ORF">LCGC14_1209750</name>
</gene>
<protein>
    <submittedName>
        <fullName evidence="2">Uncharacterized protein</fullName>
    </submittedName>
</protein>
<name>A0A0F9NWS8_9ZZZZ</name>
<proteinExistence type="predicted"/>
<dbReference type="AlphaFoldDB" id="A0A0F9NWS8"/>
<evidence type="ECO:0000313" key="2">
    <source>
        <dbReference type="EMBL" id="KKM93300.1"/>
    </source>
</evidence>
<organism evidence="2">
    <name type="scientific">marine sediment metagenome</name>
    <dbReference type="NCBI Taxonomy" id="412755"/>
    <lineage>
        <taxon>unclassified sequences</taxon>
        <taxon>metagenomes</taxon>
        <taxon>ecological metagenomes</taxon>
    </lineage>
</organism>
<dbReference type="EMBL" id="LAZR01006284">
    <property type="protein sequence ID" value="KKM93300.1"/>
    <property type="molecule type" value="Genomic_DNA"/>
</dbReference>
<feature type="region of interest" description="Disordered" evidence="1">
    <location>
        <begin position="50"/>
        <end position="69"/>
    </location>
</feature>